<keyword evidence="10" id="KW-1185">Reference proteome</keyword>
<evidence type="ECO:0000256" key="7">
    <source>
        <dbReference type="ARBA" id="ARBA00023285"/>
    </source>
</evidence>
<reference evidence="9 10" key="1">
    <citation type="submission" date="2016-10" db="EMBL/GenBank/DDBJ databases">
        <authorList>
            <person name="de Groot N.N."/>
        </authorList>
    </citation>
    <scope>NUCLEOTIDE SEQUENCE [LARGE SCALE GENOMIC DNA]</scope>
    <source>
        <strain evidence="9 10">DSM 11443</strain>
    </source>
</reference>
<dbReference type="STRING" id="74348.SAMN04488523_10566"/>
<dbReference type="OrthoDB" id="9809784at2"/>
<gene>
    <name evidence="9" type="ORF">SAMN04488523_10566</name>
</gene>
<feature type="domain" description="Peptidase M20 dimerisation" evidence="8">
    <location>
        <begin position="196"/>
        <end position="315"/>
    </location>
</feature>
<dbReference type="Proteomes" id="UP000198977">
    <property type="component" value="Unassembled WGS sequence"/>
</dbReference>
<comment type="similarity">
    <text evidence="3">Belongs to the peptidase M20A family.</text>
</comment>
<dbReference type="NCBIfam" id="NF009558">
    <property type="entry name" value="PRK13013.1"/>
    <property type="match status" value="1"/>
</dbReference>
<dbReference type="SUPFAM" id="SSF55031">
    <property type="entry name" value="Bacterial exopeptidase dimerisation domain"/>
    <property type="match status" value="1"/>
</dbReference>
<dbReference type="Pfam" id="PF01546">
    <property type="entry name" value="Peptidase_M20"/>
    <property type="match status" value="1"/>
</dbReference>
<dbReference type="NCBIfam" id="TIGR01910">
    <property type="entry name" value="DapE-ArgE"/>
    <property type="match status" value="1"/>
</dbReference>
<keyword evidence="4" id="KW-0479">Metal-binding</keyword>
<dbReference type="PANTHER" id="PTHR43808">
    <property type="entry name" value="ACETYLORNITHINE DEACETYLASE"/>
    <property type="match status" value="1"/>
</dbReference>
<dbReference type="Gene3D" id="3.40.630.10">
    <property type="entry name" value="Zn peptidases"/>
    <property type="match status" value="2"/>
</dbReference>
<dbReference type="GO" id="GO:0016787">
    <property type="term" value="F:hydrolase activity"/>
    <property type="evidence" value="ECO:0007669"/>
    <property type="project" value="UniProtKB-KW"/>
</dbReference>
<dbReference type="Gene3D" id="3.30.70.360">
    <property type="match status" value="1"/>
</dbReference>
<dbReference type="InterPro" id="IPR002933">
    <property type="entry name" value="Peptidase_M20"/>
</dbReference>
<dbReference type="InterPro" id="IPR010182">
    <property type="entry name" value="ArgE/DapE"/>
</dbReference>
<evidence type="ECO:0000256" key="5">
    <source>
        <dbReference type="ARBA" id="ARBA00022801"/>
    </source>
</evidence>
<dbReference type="InterPro" id="IPR050072">
    <property type="entry name" value="Peptidase_M20A"/>
</dbReference>
<evidence type="ECO:0000313" key="10">
    <source>
        <dbReference type="Proteomes" id="UP000198977"/>
    </source>
</evidence>
<keyword evidence="6" id="KW-0862">Zinc</keyword>
<dbReference type="SUPFAM" id="SSF53187">
    <property type="entry name" value="Zn-dependent exopeptidases"/>
    <property type="match status" value="1"/>
</dbReference>
<dbReference type="InterPro" id="IPR036264">
    <property type="entry name" value="Bact_exopeptidase_dim_dom"/>
</dbReference>
<keyword evidence="7" id="KW-0170">Cobalt</keyword>
<dbReference type="RefSeq" id="WP_093923332.1">
    <property type="nucleotide sequence ID" value="NZ_FOMW01000005.1"/>
</dbReference>
<evidence type="ECO:0000256" key="2">
    <source>
        <dbReference type="ARBA" id="ARBA00001947"/>
    </source>
</evidence>
<dbReference type="GO" id="GO:0046872">
    <property type="term" value="F:metal ion binding"/>
    <property type="evidence" value="ECO:0007669"/>
    <property type="project" value="UniProtKB-KW"/>
</dbReference>
<protein>
    <submittedName>
        <fullName evidence="9">Succinyl-diaminopimelate desuccinylase</fullName>
    </submittedName>
</protein>
<dbReference type="EMBL" id="FOMW01000005">
    <property type="protein sequence ID" value="SFE12177.1"/>
    <property type="molecule type" value="Genomic_DNA"/>
</dbReference>
<dbReference type="InterPro" id="IPR011650">
    <property type="entry name" value="Peptidase_M20_dimer"/>
</dbReference>
<evidence type="ECO:0000259" key="8">
    <source>
        <dbReference type="Pfam" id="PF07687"/>
    </source>
</evidence>
<evidence type="ECO:0000256" key="1">
    <source>
        <dbReference type="ARBA" id="ARBA00001941"/>
    </source>
</evidence>
<organism evidence="9 10">
    <name type="scientific">Sulfitobacter brevis</name>
    <dbReference type="NCBI Taxonomy" id="74348"/>
    <lineage>
        <taxon>Bacteria</taxon>
        <taxon>Pseudomonadati</taxon>
        <taxon>Pseudomonadota</taxon>
        <taxon>Alphaproteobacteria</taxon>
        <taxon>Rhodobacterales</taxon>
        <taxon>Roseobacteraceae</taxon>
        <taxon>Sulfitobacter</taxon>
    </lineage>
</organism>
<keyword evidence="5" id="KW-0378">Hydrolase</keyword>
<evidence type="ECO:0000256" key="6">
    <source>
        <dbReference type="ARBA" id="ARBA00022833"/>
    </source>
</evidence>
<sequence length="426" mass="46882">MIQSLSSTIHARRDDLIALTQDLIRIPTLNPPGSDYRLICEYLDTRLKKHGFQTELIRAYGTPGDSEKYPRWNIIARREGTHSGDCVHFNSHTDVVEVGAGWTFDPFGAEISDGKIYGRGTCDMKGGLATSIIAAEAFIETYPEYSGAIEISGTADEESGGYGGVAYLAEKGYFDPARVQHVIIPEPLHKDRICLGHRGGWWAEIETKGEIAHGSMPFLGDCAVRHMGAVLSEFESKLFPAMASRFTEMPVVPDGARNSTMNINSIHGGQKEQDDDFDGLPAHCVPDSCRIVIDRRFLVEESLDQVRDEVTALLEGLRANRVDFDYELTELNSVLPSMTDRDAPVVRTVADAIEKVMGKVPDYVASPGTYDQKHIDRIGKLKNCIAYGPGILEMAHKPDEYIGIDDMVDAACVMGATLETLLLPKS</sequence>
<evidence type="ECO:0000256" key="3">
    <source>
        <dbReference type="ARBA" id="ARBA00006247"/>
    </source>
</evidence>
<dbReference type="Pfam" id="PF07687">
    <property type="entry name" value="M20_dimer"/>
    <property type="match status" value="1"/>
</dbReference>
<proteinExistence type="inferred from homology"/>
<comment type="cofactor">
    <cofactor evidence="2">
        <name>Zn(2+)</name>
        <dbReference type="ChEBI" id="CHEBI:29105"/>
    </cofactor>
</comment>
<accession>A0A1I1XXU9</accession>
<comment type="cofactor">
    <cofactor evidence="1">
        <name>Co(2+)</name>
        <dbReference type="ChEBI" id="CHEBI:48828"/>
    </cofactor>
</comment>
<dbReference type="PANTHER" id="PTHR43808:SF32">
    <property type="entry name" value="ARGE_DAPE-RELATED DEACYLASE"/>
    <property type="match status" value="1"/>
</dbReference>
<name>A0A1I1XXU9_9RHOB</name>
<evidence type="ECO:0000256" key="4">
    <source>
        <dbReference type="ARBA" id="ARBA00022723"/>
    </source>
</evidence>
<dbReference type="AlphaFoldDB" id="A0A1I1XXU9"/>
<evidence type="ECO:0000313" key="9">
    <source>
        <dbReference type="EMBL" id="SFE12177.1"/>
    </source>
</evidence>